<proteinExistence type="inferred from homology"/>
<keyword evidence="3" id="KW-0479">Metal-binding</keyword>
<keyword evidence="5" id="KW-0812">Transmembrane</keyword>
<reference evidence="6 7" key="1">
    <citation type="submission" date="2021-06" db="EMBL/GenBank/DDBJ databases">
        <authorList>
            <person name="Palmer J.M."/>
        </authorList>
    </citation>
    <scope>NUCLEOTIDE SEQUENCE [LARGE SCALE GENOMIC DNA]</scope>
    <source>
        <strain evidence="6 7">XC_2019</strain>
        <tissue evidence="6">Muscle</tissue>
    </source>
</reference>
<dbReference type="PANTHER" id="PTHR24300">
    <property type="entry name" value="CYTOCHROME P450 508A4-RELATED"/>
    <property type="match status" value="1"/>
</dbReference>
<evidence type="ECO:0000313" key="7">
    <source>
        <dbReference type="Proteomes" id="UP001434883"/>
    </source>
</evidence>
<dbReference type="SUPFAM" id="SSF48264">
    <property type="entry name" value="Cytochrome P450"/>
    <property type="match status" value="1"/>
</dbReference>
<organism evidence="6 7">
    <name type="scientific">Xenoophorus captivus</name>
    <dbReference type="NCBI Taxonomy" id="1517983"/>
    <lineage>
        <taxon>Eukaryota</taxon>
        <taxon>Metazoa</taxon>
        <taxon>Chordata</taxon>
        <taxon>Craniata</taxon>
        <taxon>Vertebrata</taxon>
        <taxon>Euteleostomi</taxon>
        <taxon>Actinopterygii</taxon>
        <taxon>Neopterygii</taxon>
        <taxon>Teleostei</taxon>
        <taxon>Neoteleostei</taxon>
        <taxon>Acanthomorphata</taxon>
        <taxon>Ovalentaria</taxon>
        <taxon>Atherinomorphae</taxon>
        <taxon>Cyprinodontiformes</taxon>
        <taxon>Goodeidae</taxon>
        <taxon>Xenoophorus</taxon>
    </lineage>
</organism>
<comment type="cofactor">
    <cofactor evidence="1">
        <name>heme</name>
        <dbReference type="ChEBI" id="CHEBI:30413"/>
    </cofactor>
</comment>
<dbReference type="Proteomes" id="UP001434883">
    <property type="component" value="Unassembled WGS sequence"/>
</dbReference>
<keyword evidence="7" id="KW-1185">Reference proteome</keyword>
<sequence length="132" mass="14519">MCRLGQEAEHMEALKDFGSLFSSPTTVVGVVLLIILCIFSFGSSSRETGKEPPGPKPLPLLGNLLQLDLQRPYKTLCQLSKKYGSVFTVYFGPKKVVVLAGYKTVKEALVSYADEFGNRDIAPIFHDINKGH</sequence>
<evidence type="ECO:0000256" key="3">
    <source>
        <dbReference type="ARBA" id="ARBA00022723"/>
    </source>
</evidence>
<keyword evidence="5" id="KW-1133">Transmembrane helix</keyword>
<dbReference type="InterPro" id="IPR001128">
    <property type="entry name" value="Cyt_P450"/>
</dbReference>
<name>A0ABV0QSX0_9TELE</name>
<keyword evidence="5" id="KW-0472">Membrane</keyword>
<evidence type="ECO:0000313" key="6">
    <source>
        <dbReference type="EMBL" id="MEQ2198638.1"/>
    </source>
</evidence>
<evidence type="ECO:0000256" key="4">
    <source>
        <dbReference type="ARBA" id="ARBA00023004"/>
    </source>
</evidence>
<dbReference type="Gene3D" id="1.10.630.10">
    <property type="entry name" value="Cytochrome P450"/>
    <property type="match status" value="1"/>
</dbReference>
<protein>
    <submittedName>
        <fullName evidence="6">Cytochrome P450 2K1</fullName>
    </submittedName>
</protein>
<keyword evidence="4" id="KW-0408">Iron</keyword>
<dbReference type="EMBL" id="JAHRIN010020084">
    <property type="protein sequence ID" value="MEQ2198638.1"/>
    <property type="molecule type" value="Genomic_DNA"/>
</dbReference>
<dbReference type="InterPro" id="IPR002401">
    <property type="entry name" value="Cyt_P450_E_grp-I"/>
</dbReference>
<comment type="similarity">
    <text evidence="2">Belongs to the cytochrome P450 family.</text>
</comment>
<evidence type="ECO:0000256" key="1">
    <source>
        <dbReference type="ARBA" id="ARBA00001971"/>
    </source>
</evidence>
<dbReference type="InterPro" id="IPR050182">
    <property type="entry name" value="Cytochrome_P450_fam2"/>
</dbReference>
<accession>A0ABV0QSX0</accession>
<evidence type="ECO:0000256" key="5">
    <source>
        <dbReference type="SAM" id="Phobius"/>
    </source>
</evidence>
<gene>
    <name evidence="6" type="primary">CYP2K1_4</name>
    <name evidence="6" type="ORF">XENOCAPTIV_015823</name>
</gene>
<dbReference type="PANTHER" id="PTHR24300:SF319">
    <property type="entry name" value="CYTOCHROME P450, FAMILY 2, SUBFAMILY AC, POLYPEPTIDE 1"/>
    <property type="match status" value="1"/>
</dbReference>
<dbReference type="InterPro" id="IPR036396">
    <property type="entry name" value="Cyt_P450_sf"/>
</dbReference>
<evidence type="ECO:0000256" key="2">
    <source>
        <dbReference type="ARBA" id="ARBA00010617"/>
    </source>
</evidence>
<feature type="non-terminal residue" evidence="6">
    <location>
        <position position="132"/>
    </location>
</feature>
<feature type="transmembrane region" description="Helical" evidence="5">
    <location>
        <begin position="20"/>
        <end position="41"/>
    </location>
</feature>
<comment type="caution">
    <text evidence="6">The sequence shown here is derived from an EMBL/GenBank/DDBJ whole genome shotgun (WGS) entry which is preliminary data.</text>
</comment>
<dbReference type="PRINTS" id="PR00463">
    <property type="entry name" value="EP450I"/>
</dbReference>
<dbReference type="Pfam" id="PF00067">
    <property type="entry name" value="p450"/>
    <property type="match status" value="1"/>
</dbReference>